<dbReference type="EMBL" id="JAEHFX010000003">
    <property type="protein sequence ID" value="MBK0402766.1"/>
    <property type="molecule type" value="Genomic_DNA"/>
</dbReference>
<protein>
    <submittedName>
        <fullName evidence="1">Uncharacterized protein</fullName>
    </submittedName>
</protein>
<organism evidence="1 2">
    <name type="scientific">Adhaeribacter terrigena</name>
    <dbReference type="NCBI Taxonomy" id="2793070"/>
    <lineage>
        <taxon>Bacteria</taxon>
        <taxon>Pseudomonadati</taxon>
        <taxon>Bacteroidota</taxon>
        <taxon>Cytophagia</taxon>
        <taxon>Cytophagales</taxon>
        <taxon>Hymenobacteraceae</taxon>
        <taxon>Adhaeribacter</taxon>
    </lineage>
</organism>
<dbReference type="RefSeq" id="WP_200505525.1">
    <property type="nucleotide sequence ID" value="NZ_JAEHFX010000003.1"/>
</dbReference>
<reference evidence="1 2" key="1">
    <citation type="submission" date="2020-12" db="EMBL/GenBank/DDBJ databases">
        <title>Bacterial novel species Adhaeribacter sp. BT258 isolated from soil.</title>
        <authorList>
            <person name="Jung H.-Y."/>
        </authorList>
    </citation>
    <scope>NUCLEOTIDE SEQUENCE [LARGE SCALE GENOMIC DNA]</scope>
    <source>
        <strain evidence="1 2">BT258</strain>
    </source>
</reference>
<comment type="caution">
    <text evidence="1">The sequence shown here is derived from an EMBL/GenBank/DDBJ whole genome shotgun (WGS) entry which is preliminary data.</text>
</comment>
<evidence type="ECO:0000313" key="1">
    <source>
        <dbReference type="EMBL" id="MBK0402766.1"/>
    </source>
</evidence>
<keyword evidence="2" id="KW-1185">Reference proteome</keyword>
<sequence>MRLHLPENVTLDLDKLIALKKACLEEIIALRHDFEGIHAVITSLQKAASYNFNASARDESK</sequence>
<name>A0ABS1C038_9BACT</name>
<accession>A0ABS1C038</accession>
<evidence type="ECO:0000313" key="2">
    <source>
        <dbReference type="Proteomes" id="UP000644147"/>
    </source>
</evidence>
<gene>
    <name evidence="1" type="ORF">I5M27_07195</name>
</gene>
<proteinExistence type="predicted"/>
<dbReference type="Proteomes" id="UP000644147">
    <property type="component" value="Unassembled WGS sequence"/>
</dbReference>